<accession>A0A1S0TQV3</accession>
<dbReference type="CTD" id="9948178"/>
<dbReference type="RefSeq" id="XP_003146303.1">
    <property type="nucleotide sequence ID" value="XM_003146255.1"/>
</dbReference>
<gene>
    <name evidence="1" type="ORF">LOAG_10731</name>
</gene>
<protein>
    <submittedName>
        <fullName evidence="1">Uncharacterized protein</fullName>
    </submittedName>
</protein>
<reference evidence="1" key="1">
    <citation type="submission" date="2012-04" db="EMBL/GenBank/DDBJ databases">
        <title>The Genome Sequence of Loa loa.</title>
        <authorList>
            <consortium name="The Broad Institute Genome Sequencing Platform"/>
            <consortium name="Broad Institute Genome Sequencing Center for Infectious Disease"/>
            <person name="Nutman T.B."/>
            <person name="Fink D.L."/>
            <person name="Russ C."/>
            <person name="Young S."/>
            <person name="Zeng Q."/>
            <person name="Gargeya S."/>
            <person name="Alvarado L."/>
            <person name="Berlin A."/>
            <person name="Chapman S.B."/>
            <person name="Chen Z."/>
            <person name="Freedman E."/>
            <person name="Gellesch M."/>
            <person name="Goldberg J."/>
            <person name="Griggs A."/>
            <person name="Gujja S."/>
            <person name="Heilman E.R."/>
            <person name="Heiman D."/>
            <person name="Howarth C."/>
            <person name="Mehta T."/>
            <person name="Neiman D."/>
            <person name="Pearson M."/>
            <person name="Roberts A."/>
            <person name="Saif S."/>
            <person name="Shea T."/>
            <person name="Shenoy N."/>
            <person name="Sisk P."/>
            <person name="Stolte C."/>
            <person name="Sykes S."/>
            <person name="White J."/>
            <person name="Yandava C."/>
            <person name="Haas B."/>
            <person name="Henn M.R."/>
            <person name="Nusbaum C."/>
            <person name="Birren B."/>
        </authorList>
    </citation>
    <scope>NUCLEOTIDE SEQUENCE [LARGE SCALE GENOMIC DNA]</scope>
</reference>
<dbReference type="GeneID" id="9948178"/>
<dbReference type="KEGG" id="loa:LOAG_10731"/>
<dbReference type="InParanoid" id="A0A1S0TQV3"/>
<dbReference type="EMBL" id="JH712095">
    <property type="protein sequence ID" value="EFO17766.1"/>
    <property type="molecule type" value="Genomic_DNA"/>
</dbReference>
<name>A0A1S0TQV3_LOALO</name>
<sequence>MKRRGLDGYGANGKRVGLAWNLLNPSSSLTPASSVPSGANIRMGGAPRGALFKGLLGGPPACLSVHCYFLRCSLKIPSLETSYLLASMCEVDKRTPISGHCIGQLSVHGPLRWR</sequence>
<organism evidence="1">
    <name type="scientific">Loa loa</name>
    <name type="common">Eye worm</name>
    <name type="synonym">Filaria loa</name>
    <dbReference type="NCBI Taxonomy" id="7209"/>
    <lineage>
        <taxon>Eukaryota</taxon>
        <taxon>Metazoa</taxon>
        <taxon>Ecdysozoa</taxon>
        <taxon>Nematoda</taxon>
        <taxon>Chromadorea</taxon>
        <taxon>Rhabditida</taxon>
        <taxon>Spirurina</taxon>
        <taxon>Spiruromorpha</taxon>
        <taxon>Filarioidea</taxon>
        <taxon>Onchocercidae</taxon>
        <taxon>Loa</taxon>
    </lineage>
</organism>
<evidence type="ECO:0000313" key="1">
    <source>
        <dbReference type="EMBL" id="EFO17766.1"/>
    </source>
</evidence>
<dbReference type="AlphaFoldDB" id="A0A1S0TQV3"/>
<proteinExistence type="predicted"/>